<keyword evidence="3" id="KW-0808">Transferase</keyword>
<dbReference type="InterPro" id="IPR029064">
    <property type="entry name" value="Ribosomal_eL30-like_sf"/>
</dbReference>
<evidence type="ECO:0000256" key="2">
    <source>
        <dbReference type="ARBA" id="ARBA00022603"/>
    </source>
</evidence>
<dbReference type="InterPro" id="IPR001537">
    <property type="entry name" value="SpoU_MeTrfase"/>
</dbReference>
<dbReference type="InterPro" id="IPR053888">
    <property type="entry name" value="MRM3-like_sub_bind"/>
</dbReference>
<dbReference type="EMBL" id="CAEZYK010000088">
    <property type="protein sequence ID" value="CAB4731113.1"/>
    <property type="molecule type" value="Genomic_DNA"/>
</dbReference>
<name>A0A6J7M325_9ZZZZ</name>
<dbReference type="PANTHER" id="PTHR43191">
    <property type="entry name" value="RRNA METHYLTRANSFERASE 3"/>
    <property type="match status" value="1"/>
</dbReference>
<dbReference type="Gene3D" id="3.30.1330.30">
    <property type="match status" value="1"/>
</dbReference>
<dbReference type="GO" id="GO:0006396">
    <property type="term" value="P:RNA processing"/>
    <property type="evidence" value="ECO:0007669"/>
    <property type="project" value="InterPro"/>
</dbReference>
<dbReference type="InterPro" id="IPR013123">
    <property type="entry name" value="SpoU_subst-bd"/>
</dbReference>
<dbReference type="SUPFAM" id="SSF75217">
    <property type="entry name" value="alpha/beta knot"/>
    <property type="match status" value="1"/>
</dbReference>
<evidence type="ECO:0000256" key="1">
    <source>
        <dbReference type="ARBA" id="ARBA00007228"/>
    </source>
</evidence>
<sequence>MRRLRALLREPEMRRSERRFILEGPRPIMGALDRAADIETLFVGPGATDAFSPLVDRARKSGAAIERIKGEAIERISTTRSPQPVFAVAVMPETVESPADLDPSGTLVVTIAINDPGNLGTILRSAEASGAIAVMSCGSAVDPFNPKVVRSSAGAIFGIPVLEVDDPVRALKSLSPNWQRFGAYADAGVRYDSLPLAGGCAVVFGNEAHGISSDLDPFIDQRMTIPLLGLAESLNVAMAASVVCFEAARQRTLKS</sequence>
<dbReference type="GO" id="GO:0032259">
    <property type="term" value="P:methylation"/>
    <property type="evidence" value="ECO:0007669"/>
    <property type="project" value="UniProtKB-KW"/>
</dbReference>
<dbReference type="EMBL" id="CAFBOF010000012">
    <property type="protein sequence ID" value="CAB4975057.1"/>
    <property type="molecule type" value="Genomic_DNA"/>
</dbReference>
<evidence type="ECO:0000313" key="7">
    <source>
        <dbReference type="EMBL" id="CAB5031024.1"/>
    </source>
</evidence>
<dbReference type="GO" id="GO:0005737">
    <property type="term" value="C:cytoplasm"/>
    <property type="evidence" value="ECO:0007669"/>
    <property type="project" value="UniProtKB-ARBA"/>
</dbReference>
<keyword evidence="2" id="KW-0489">Methyltransferase</keyword>
<dbReference type="InterPro" id="IPR051259">
    <property type="entry name" value="rRNA_Methyltransferase"/>
</dbReference>
<dbReference type="EMBL" id="CAFBPQ010000057">
    <property type="protein sequence ID" value="CAB5031024.1"/>
    <property type="molecule type" value="Genomic_DNA"/>
</dbReference>
<evidence type="ECO:0000313" key="5">
    <source>
        <dbReference type="EMBL" id="CAB4731113.1"/>
    </source>
</evidence>
<dbReference type="CDD" id="cd18095">
    <property type="entry name" value="SpoU-like_rRNA-MTase"/>
    <property type="match status" value="1"/>
</dbReference>
<dbReference type="GO" id="GO:0008173">
    <property type="term" value="F:RNA methyltransferase activity"/>
    <property type="evidence" value="ECO:0007669"/>
    <property type="project" value="InterPro"/>
</dbReference>
<dbReference type="InterPro" id="IPR029028">
    <property type="entry name" value="Alpha/beta_knot_MTases"/>
</dbReference>
<accession>A0A6J7M325</accession>
<dbReference type="InterPro" id="IPR029026">
    <property type="entry name" value="tRNA_m1G_MTases_N"/>
</dbReference>
<evidence type="ECO:0000313" key="6">
    <source>
        <dbReference type="EMBL" id="CAB4975057.1"/>
    </source>
</evidence>
<dbReference type="SUPFAM" id="SSF55315">
    <property type="entry name" value="L30e-like"/>
    <property type="match status" value="1"/>
</dbReference>
<organism evidence="6">
    <name type="scientific">freshwater metagenome</name>
    <dbReference type="NCBI Taxonomy" id="449393"/>
    <lineage>
        <taxon>unclassified sequences</taxon>
        <taxon>metagenomes</taxon>
        <taxon>ecological metagenomes</taxon>
    </lineage>
</organism>
<dbReference type="AlphaFoldDB" id="A0A6J7M325"/>
<dbReference type="PANTHER" id="PTHR43191:SF2">
    <property type="entry name" value="RRNA METHYLTRANSFERASE 3, MITOCHONDRIAL"/>
    <property type="match status" value="1"/>
</dbReference>
<comment type="similarity">
    <text evidence="1">Belongs to the class IV-like SAM-binding methyltransferase superfamily. RNA methyltransferase TrmH family.</text>
</comment>
<dbReference type="Pfam" id="PF00588">
    <property type="entry name" value="SpoU_methylase"/>
    <property type="match status" value="1"/>
</dbReference>
<evidence type="ECO:0000259" key="4">
    <source>
        <dbReference type="SMART" id="SM00967"/>
    </source>
</evidence>
<dbReference type="GO" id="GO:0003723">
    <property type="term" value="F:RNA binding"/>
    <property type="evidence" value="ECO:0007669"/>
    <property type="project" value="InterPro"/>
</dbReference>
<gene>
    <name evidence="5" type="ORF">UFOPK2683_01289</name>
    <name evidence="6" type="ORF">UFOPK3897_00757</name>
    <name evidence="7" type="ORF">UFOPK4121_01372</name>
</gene>
<dbReference type="Pfam" id="PF22435">
    <property type="entry name" value="MRM3-like_sub_bind"/>
    <property type="match status" value="1"/>
</dbReference>
<proteinExistence type="inferred from homology"/>
<reference evidence="6" key="1">
    <citation type="submission" date="2020-05" db="EMBL/GenBank/DDBJ databases">
        <authorList>
            <person name="Chiriac C."/>
            <person name="Salcher M."/>
            <person name="Ghai R."/>
            <person name="Kavagutti S V."/>
        </authorList>
    </citation>
    <scope>NUCLEOTIDE SEQUENCE</scope>
</reference>
<dbReference type="Gene3D" id="3.40.1280.10">
    <property type="match status" value="1"/>
</dbReference>
<evidence type="ECO:0000256" key="3">
    <source>
        <dbReference type="ARBA" id="ARBA00022679"/>
    </source>
</evidence>
<feature type="domain" description="RNA 2-O ribose methyltransferase substrate binding" evidence="4">
    <location>
        <begin position="21"/>
        <end position="95"/>
    </location>
</feature>
<dbReference type="SMART" id="SM00967">
    <property type="entry name" value="SpoU_sub_bind"/>
    <property type="match status" value="1"/>
</dbReference>
<protein>
    <submittedName>
        <fullName evidence="6">Unannotated protein</fullName>
    </submittedName>
</protein>